<organism evidence="3 4">
    <name type="scientific">Hymenobacter sublimis</name>
    <dbReference type="NCBI Taxonomy" id="2933777"/>
    <lineage>
        <taxon>Bacteria</taxon>
        <taxon>Pseudomonadati</taxon>
        <taxon>Bacteroidota</taxon>
        <taxon>Cytophagia</taxon>
        <taxon>Cytophagales</taxon>
        <taxon>Hymenobacteraceae</taxon>
        <taxon>Hymenobacter</taxon>
    </lineage>
</organism>
<evidence type="ECO:0000256" key="1">
    <source>
        <dbReference type="SAM" id="SignalP"/>
    </source>
</evidence>
<dbReference type="EMBL" id="CP095848">
    <property type="protein sequence ID" value="UPL50234.1"/>
    <property type="molecule type" value="Genomic_DNA"/>
</dbReference>
<evidence type="ECO:0000313" key="3">
    <source>
        <dbReference type="EMBL" id="UPL50234.1"/>
    </source>
</evidence>
<dbReference type="InterPro" id="IPR029045">
    <property type="entry name" value="ClpP/crotonase-like_dom_sf"/>
</dbReference>
<dbReference type="Pfam" id="PF03572">
    <property type="entry name" value="Peptidase_S41"/>
    <property type="match status" value="1"/>
</dbReference>
<dbReference type="Gene3D" id="3.90.226.10">
    <property type="entry name" value="2-enoyl-CoA Hydratase, Chain A, domain 1"/>
    <property type="match status" value="1"/>
</dbReference>
<feature type="signal peptide" evidence="1">
    <location>
        <begin position="1"/>
        <end position="27"/>
    </location>
</feature>
<sequence length="330" mass="36400">MLHYSAFRLHMTLRLWLLFSLITSCRAEGKPPSPVVRKYLAEVVDIMQANSINRKTINWVEFRQNLLAQASDAQTIEQAYPAVVSAIVALGDKHSAFVPASPVKGPQAPADKQPPVYPDEPVPGDIGYIRIPWVVGNQQKMDAYIAHVQAQIKERDKVELKGWLVDLRGNMGGNMWPMLVGAGPILGEDTLGYFFTSNDIKTAWRYEKGKALLDGDAQAEAANYYTLKSANPVVAVLTDTLTASSGEAVVVAFKARKHTRSFGAGTCGVSTSRSRFYLSDGSVLLLTTAVFADRRLVPYGHSIAPDELCKSTEVVTRAIRWIREEYKAKK</sequence>
<feature type="domain" description="Tail specific protease" evidence="2">
    <location>
        <begin position="125"/>
        <end position="295"/>
    </location>
</feature>
<accession>A0ABY4JFU9</accession>
<name>A0ABY4JFU9_9BACT</name>
<feature type="chain" id="PRO_5045542985" evidence="1">
    <location>
        <begin position="28"/>
        <end position="330"/>
    </location>
</feature>
<evidence type="ECO:0000313" key="4">
    <source>
        <dbReference type="Proteomes" id="UP000829647"/>
    </source>
</evidence>
<proteinExistence type="predicted"/>
<dbReference type="SUPFAM" id="SSF52096">
    <property type="entry name" value="ClpP/crotonase"/>
    <property type="match status" value="1"/>
</dbReference>
<evidence type="ECO:0000259" key="2">
    <source>
        <dbReference type="Pfam" id="PF03572"/>
    </source>
</evidence>
<gene>
    <name evidence="3" type="ORF">MWH26_04835</name>
</gene>
<keyword evidence="1" id="KW-0732">Signal</keyword>
<dbReference type="RefSeq" id="WP_247976273.1">
    <property type="nucleotide sequence ID" value="NZ_CP095848.1"/>
</dbReference>
<protein>
    <submittedName>
        <fullName evidence="3">S41 family peptidase</fullName>
    </submittedName>
</protein>
<dbReference type="Proteomes" id="UP000829647">
    <property type="component" value="Chromosome"/>
</dbReference>
<dbReference type="InterPro" id="IPR005151">
    <property type="entry name" value="Tail-specific_protease"/>
</dbReference>
<keyword evidence="4" id="KW-1185">Reference proteome</keyword>
<reference evidence="3 4" key="1">
    <citation type="submission" date="2022-04" db="EMBL/GenBank/DDBJ databases">
        <title>Hymenobacter sp. isolated from the air.</title>
        <authorList>
            <person name="Won M."/>
            <person name="Lee C.-M."/>
            <person name="Woen H.-Y."/>
            <person name="Kwon S.-W."/>
        </authorList>
    </citation>
    <scope>NUCLEOTIDE SEQUENCE [LARGE SCALE GENOMIC DNA]</scope>
    <source>
        <strain evidence="4">5516 S-25</strain>
    </source>
</reference>